<dbReference type="Pfam" id="PF00419">
    <property type="entry name" value="Fimbrial"/>
    <property type="match status" value="1"/>
</dbReference>
<dbReference type="EMBL" id="CP041764">
    <property type="protein sequence ID" value="QHA89938.1"/>
    <property type="molecule type" value="Genomic_DNA"/>
</dbReference>
<sequence length="334" mass="35762">MCAPQVLAAPAPGTCVSEGGTQEYNFDFDASFDAPEQNTTGKIIENASGNKWNITKPYIATCGCNTMTAAYFTANPSLSKGLDFTDGSGLQYYILNDFLSVASRVYIAGGLGKYIPVPFANVSNGNDAYSVTCNGKKNEYYSGAKGSINLRFRRPFVGVQVIPTTRLVEVYMSSTAGVSSPTPVSFVTMSGTVTVPQNCEISPQPVIVNFGDIMSTDFKEKGKMPRGFTPHHKELTLACRNISDGVKISLSFQGEADPNEPDALKSSNKDIAVKIEDSSSNAIISPNNGRLPVIMNYAEQSGITGMTLYPVNTTNKAPEVGVFNSTATIRVEIE</sequence>
<dbReference type="InterPro" id="IPR000259">
    <property type="entry name" value="Adhesion_dom_fimbrial"/>
</dbReference>
<organism evidence="5 6">
    <name type="scientific">Serratia rhizosphaerae</name>
    <dbReference type="NCBI Taxonomy" id="2597702"/>
    <lineage>
        <taxon>Bacteria</taxon>
        <taxon>Pseudomonadati</taxon>
        <taxon>Pseudomonadota</taxon>
        <taxon>Gammaproteobacteria</taxon>
        <taxon>Enterobacterales</taxon>
        <taxon>Yersiniaceae</taxon>
        <taxon>Serratia</taxon>
    </lineage>
</organism>
<gene>
    <name evidence="5" type="ORF">FO014_15345</name>
</gene>
<name>A0ABX6GUK1_9GAMM</name>
<reference evidence="5 6" key="1">
    <citation type="submission" date="2019-07" db="EMBL/GenBank/DDBJ databases">
        <title>Serratia dokdonensis sp. nov., an elicitor of systemic resistance in Nicotiana Tabacum.</title>
        <authorList>
            <person name="Son J.-S."/>
            <person name="Hwang Y.-J."/>
            <person name="Lee S.-Y."/>
            <person name="Ghim S.-Y."/>
        </authorList>
    </citation>
    <scope>NUCLEOTIDE SEQUENCE [LARGE SCALE GENOMIC DNA]</scope>
    <source>
        <strain evidence="5 6">KUDC3025</strain>
    </source>
</reference>
<evidence type="ECO:0000256" key="2">
    <source>
        <dbReference type="ARBA" id="ARBA00022729"/>
    </source>
</evidence>
<keyword evidence="2" id="KW-0732">Signal</keyword>
<keyword evidence="6" id="KW-1185">Reference proteome</keyword>
<feature type="domain" description="Fimbrial-type adhesion" evidence="4">
    <location>
        <begin position="188"/>
        <end position="333"/>
    </location>
</feature>
<dbReference type="PANTHER" id="PTHR33420">
    <property type="entry name" value="FIMBRIAL SUBUNIT ELFA-RELATED"/>
    <property type="match status" value="1"/>
</dbReference>
<dbReference type="Gene3D" id="2.60.40.1090">
    <property type="entry name" value="Fimbrial-type adhesion domain"/>
    <property type="match status" value="1"/>
</dbReference>
<evidence type="ECO:0000313" key="5">
    <source>
        <dbReference type="EMBL" id="QHA89938.1"/>
    </source>
</evidence>
<evidence type="ECO:0000313" key="6">
    <source>
        <dbReference type="Proteomes" id="UP000430368"/>
    </source>
</evidence>
<evidence type="ECO:0000256" key="1">
    <source>
        <dbReference type="ARBA" id="ARBA00004561"/>
    </source>
</evidence>
<keyword evidence="3" id="KW-0281">Fimbrium</keyword>
<comment type="subcellular location">
    <subcellularLocation>
        <location evidence="1">Fimbrium</location>
    </subcellularLocation>
</comment>
<dbReference type="PANTHER" id="PTHR33420:SF31">
    <property type="entry name" value="TYPE 1 FIMBRIN D-MANNOSE SPECIFIC ADHESIN"/>
    <property type="match status" value="1"/>
</dbReference>
<protein>
    <submittedName>
        <fullName evidence="5">Fimbrial protein</fullName>
    </submittedName>
</protein>
<dbReference type="InterPro" id="IPR050263">
    <property type="entry name" value="Bact_Fimbrial_Adh_Pro"/>
</dbReference>
<accession>A0ABX6GUK1</accession>
<dbReference type="InterPro" id="IPR036937">
    <property type="entry name" value="Adhesion_dom_fimbrial_sf"/>
</dbReference>
<evidence type="ECO:0000259" key="4">
    <source>
        <dbReference type="Pfam" id="PF00419"/>
    </source>
</evidence>
<proteinExistence type="predicted"/>
<dbReference type="InterPro" id="IPR008966">
    <property type="entry name" value="Adhesion_dom_sf"/>
</dbReference>
<dbReference type="Proteomes" id="UP000430368">
    <property type="component" value="Chromosome"/>
</dbReference>
<dbReference type="SUPFAM" id="SSF49401">
    <property type="entry name" value="Bacterial adhesins"/>
    <property type="match status" value="1"/>
</dbReference>
<evidence type="ECO:0000256" key="3">
    <source>
        <dbReference type="ARBA" id="ARBA00023263"/>
    </source>
</evidence>